<feature type="domain" description="ABC transporter" evidence="16">
    <location>
        <begin position="880"/>
        <end position="1147"/>
    </location>
</feature>
<feature type="transmembrane region" description="Helical" evidence="15">
    <location>
        <begin position="554"/>
        <end position="579"/>
    </location>
</feature>
<dbReference type="InterPro" id="IPR011527">
    <property type="entry name" value="ABC1_TM_dom"/>
</dbReference>
<keyword evidence="7" id="KW-0547">Nucleotide-binding</keyword>
<evidence type="ECO:0000256" key="2">
    <source>
        <dbReference type="ARBA" id="ARBA00007577"/>
    </source>
</evidence>
<dbReference type="EC" id="7.6.2.2" evidence="3"/>
<dbReference type="Gene3D" id="3.40.50.300">
    <property type="entry name" value="P-loop containing nucleotide triphosphate hydrolases"/>
    <property type="match status" value="2"/>
</dbReference>
<dbReference type="InterPro" id="IPR036640">
    <property type="entry name" value="ABC1_TM_sf"/>
</dbReference>
<sequence>MVQARRTKITSVKAGETQIGWFVSVTSFLPLILLQLKFLAHRDSGSTEIQSSVAEKEAKCYGKAGAVAEEVLSSIRTVISFGGQNKEVERYEKNLFAAQKMGVRRGMVVGLGGGVAWFMIFASYSLAFWYGPKLILESRPELGGNGDYDAGVLIIVFFSVLMGAMNVGQASPYIEAFAVAKGVAGTLYEIIDRIPPIDSSSHHGRKPDTLQGRVQFKDVVFNYPSRPDVKILQGLNMSIEPGMRVALVGSSGCGKSTCIQLLQRFYDILSGEVYIDDHKVRDLNVGWLRDRIGIVGQEPVLFSTTIAENIAYGRDGVTQAEIEEAAKAANAHNFIMKLPKVKYKTMVGERGAQMSGGQKQRIAIARALVRNPRILLLDEATSALDTESEAVVQRALDAAGRGRTTLIVAHRLSTIRSADRIFVFDKGVIVEEGVHDSLMDEKGLYYQLVTAQTGDNDSRDEESIDDSESISKNGSPPNYEQAVRSHEKDGPRLDESLSKITAMSLTKKPHLRDSFREKHRERLESTRSEVEDHEEDKKLQISVWRIMKMNSPEWPYILVGVISAAAMGASMPVYAILFGDVLGTLSIAEPDEARAEGNYYAVLFLGVGVASGIAQFFMAYMFAIAGEKLTHRMRKVTFAAMMKQEMAWYDDVRHSTGALCARLSSDASSMQGATGSRMGTVTQSVTTIIMAIALSLYYSWKLGLVTMVFVPFLVICAFFEARIIHGQNILAKKSLENASKVAVEAISNIRTVAGLRREVTFHDMFMERMIKPHRQAQRRSHMRGMIFGMAQSIPFFAYAACMFYGGYLIRTEGLGYDDVFKVAEGLILGTMMVGQAMAFAPNYNQALISSARIFQLLDRVPDIDSTSKAGKTMARAKGDIKFQDVDFAYPTRSSVMVLKKLKLNALSGQTIALVGSSGCGKSTCIQLLERFYDPSQGQVCLDGENLRDLVIGSLRAQIGLVSQEPILFDRTIGENIAYGDNDRLVQYDEIIKAARQANIHDFIVSLPQGYDTRVGEKGAQLSGGQKQRVAIARALVRNPAVLLLDEATSALDSESEKNGNLCYKKIPSEPRRLVIVGRRTKKVKQVHHVLRDLRAQQGRTCITIAHRLSTIQNAARIFVFHQGQIVEQGTHAELMAQKGMYNHLYLQGSTAPVK</sequence>
<evidence type="ECO:0000256" key="12">
    <source>
        <dbReference type="ARBA" id="ARBA00023180"/>
    </source>
</evidence>
<dbReference type="GO" id="GO:0005524">
    <property type="term" value="F:ATP binding"/>
    <property type="evidence" value="ECO:0007669"/>
    <property type="project" value="UniProtKB-KW"/>
</dbReference>
<dbReference type="GO" id="GO:0097254">
    <property type="term" value="P:renal tubular secretion"/>
    <property type="evidence" value="ECO:0007669"/>
    <property type="project" value="UniProtKB-ARBA"/>
</dbReference>
<feature type="transmembrane region" description="Helical" evidence="15">
    <location>
        <begin position="704"/>
        <end position="724"/>
    </location>
</feature>
<dbReference type="GO" id="GO:0090374">
    <property type="term" value="P:oligopeptide export from mitochondrion"/>
    <property type="evidence" value="ECO:0007669"/>
    <property type="project" value="TreeGrafter"/>
</dbReference>
<dbReference type="GO" id="GO:0008559">
    <property type="term" value="F:ABC-type xenobiotic transporter activity"/>
    <property type="evidence" value="ECO:0007669"/>
    <property type="project" value="UniProtKB-EC"/>
</dbReference>
<dbReference type="InterPro" id="IPR027417">
    <property type="entry name" value="P-loop_NTPase"/>
</dbReference>
<keyword evidence="19" id="KW-1185">Reference proteome</keyword>
<dbReference type="OrthoDB" id="6500128at2759"/>
<feature type="transmembrane region" description="Helical" evidence="15">
    <location>
        <begin position="150"/>
        <end position="168"/>
    </location>
</feature>
<dbReference type="PROSITE" id="PS00211">
    <property type="entry name" value="ABC_TRANSPORTER_1"/>
    <property type="match status" value="2"/>
</dbReference>
<evidence type="ECO:0000256" key="3">
    <source>
        <dbReference type="ARBA" id="ARBA00012191"/>
    </source>
</evidence>
<dbReference type="FunFam" id="3.40.50.300:FF:000967">
    <property type="entry name" value="ABC multidrug transporter mdr4"/>
    <property type="match status" value="1"/>
</dbReference>
<dbReference type="EMBL" id="LR901124">
    <property type="protein sequence ID" value="CAD7247848.1"/>
    <property type="molecule type" value="Genomic_DNA"/>
</dbReference>
<dbReference type="SMART" id="SM00382">
    <property type="entry name" value="AAA"/>
    <property type="match status" value="2"/>
</dbReference>
<feature type="transmembrane region" description="Helical" evidence="15">
    <location>
        <begin position="678"/>
        <end position="698"/>
    </location>
</feature>
<dbReference type="PANTHER" id="PTHR43394">
    <property type="entry name" value="ATP-DEPENDENT PERMEASE MDL1, MITOCHONDRIAL"/>
    <property type="match status" value="1"/>
</dbReference>
<dbReference type="InterPro" id="IPR003593">
    <property type="entry name" value="AAA+_ATPase"/>
</dbReference>
<feature type="transmembrane region" description="Helical" evidence="15">
    <location>
        <begin position="599"/>
        <end position="625"/>
    </location>
</feature>
<feature type="compositionally biased region" description="Basic and acidic residues" evidence="14">
    <location>
        <begin position="483"/>
        <end position="492"/>
    </location>
</feature>
<keyword evidence="9" id="KW-1278">Translocase</keyword>
<dbReference type="InterPro" id="IPR003439">
    <property type="entry name" value="ABC_transporter-like_ATP-bd"/>
</dbReference>
<dbReference type="Proteomes" id="UP000677054">
    <property type="component" value="Unassembled WGS sequence"/>
</dbReference>
<feature type="region of interest" description="Disordered" evidence="14">
    <location>
        <begin position="511"/>
        <end position="532"/>
    </location>
</feature>
<evidence type="ECO:0000256" key="8">
    <source>
        <dbReference type="ARBA" id="ARBA00022840"/>
    </source>
</evidence>
<evidence type="ECO:0000313" key="19">
    <source>
        <dbReference type="Proteomes" id="UP000677054"/>
    </source>
</evidence>
<evidence type="ECO:0000256" key="1">
    <source>
        <dbReference type="ARBA" id="ARBA00004141"/>
    </source>
</evidence>
<feature type="compositionally biased region" description="Acidic residues" evidence="14">
    <location>
        <begin position="458"/>
        <end position="468"/>
    </location>
</feature>
<protein>
    <recommendedName>
        <fullName evidence="3">ABC-type xenobiotic transporter</fullName>
        <ecNumber evidence="3">7.6.2.2</ecNumber>
    </recommendedName>
</protein>
<evidence type="ECO:0000259" key="16">
    <source>
        <dbReference type="PROSITE" id="PS50893"/>
    </source>
</evidence>
<evidence type="ECO:0000256" key="7">
    <source>
        <dbReference type="ARBA" id="ARBA00022741"/>
    </source>
</evidence>
<evidence type="ECO:0000313" key="18">
    <source>
        <dbReference type="EMBL" id="CAD7247848.1"/>
    </source>
</evidence>
<keyword evidence="6" id="KW-0677">Repeat</keyword>
<dbReference type="PANTHER" id="PTHR43394:SF11">
    <property type="entry name" value="ATP-BINDING CASSETTE TRANSPORTER"/>
    <property type="match status" value="1"/>
</dbReference>
<feature type="domain" description="ABC transporter" evidence="16">
    <location>
        <begin position="214"/>
        <end position="451"/>
    </location>
</feature>
<evidence type="ECO:0000256" key="14">
    <source>
        <dbReference type="SAM" id="MobiDB-lite"/>
    </source>
</evidence>
<feature type="transmembrane region" description="Helical" evidence="15">
    <location>
        <begin position="108"/>
        <end position="130"/>
    </location>
</feature>
<dbReference type="CDD" id="cd03249">
    <property type="entry name" value="ABC_MTABC3_MDL1_MDL2"/>
    <property type="match status" value="2"/>
</dbReference>
<feature type="region of interest" description="Disordered" evidence="14">
    <location>
        <begin position="453"/>
        <end position="492"/>
    </location>
</feature>
<evidence type="ECO:0000256" key="10">
    <source>
        <dbReference type="ARBA" id="ARBA00022989"/>
    </source>
</evidence>
<dbReference type="GO" id="GO:0016887">
    <property type="term" value="F:ATP hydrolysis activity"/>
    <property type="evidence" value="ECO:0007669"/>
    <property type="project" value="InterPro"/>
</dbReference>
<name>A0A7R9A4F3_9CRUS</name>
<dbReference type="AlphaFoldDB" id="A0A7R9A4F3"/>
<dbReference type="GO" id="GO:0017085">
    <property type="term" value="P:response to insecticide"/>
    <property type="evidence" value="ECO:0007669"/>
    <property type="project" value="UniProtKB-ARBA"/>
</dbReference>
<comment type="similarity">
    <text evidence="2">Belongs to the ABC transporter superfamily. ABCB family. Multidrug resistance exporter (TC 3.A.1.201) subfamily.</text>
</comment>
<gene>
    <name evidence="18" type="ORF">DSTB1V02_LOCUS7673</name>
</gene>
<dbReference type="EMBL" id="CAJPEV010001607">
    <property type="protein sequence ID" value="CAG0893493.1"/>
    <property type="molecule type" value="Genomic_DNA"/>
</dbReference>
<keyword evidence="10 15" id="KW-1133">Transmembrane helix</keyword>
<dbReference type="Pfam" id="PF00664">
    <property type="entry name" value="ABC_membrane"/>
    <property type="match status" value="2"/>
</dbReference>
<evidence type="ECO:0000259" key="17">
    <source>
        <dbReference type="PROSITE" id="PS50929"/>
    </source>
</evidence>
<dbReference type="PROSITE" id="PS50893">
    <property type="entry name" value="ABC_TRANSPORTER_2"/>
    <property type="match status" value="2"/>
</dbReference>
<dbReference type="Gene3D" id="1.20.1560.10">
    <property type="entry name" value="ABC transporter type 1, transmembrane domain"/>
    <property type="match status" value="1"/>
</dbReference>
<comment type="catalytic activity">
    <reaction evidence="13">
        <text>ATP + H2O + xenobioticSide 1 = ADP + phosphate + xenobioticSide 2.</text>
        <dbReference type="EC" id="7.6.2.2"/>
    </reaction>
</comment>
<dbReference type="SUPFAM" id="SSF52540">
    <property type="entry name" value="P-loop containing nucleoside triphosphate hydrolases"/>
    <property type="match status" value="3"/>
</dbReference>
<dbReference type="InterPro" id="IPR039421">
    <property type="entry name" value="Type_1_exporter"/>
</dbReference>
<keyword evidence="11 15" id="KW-0472">Membrane</keyword>
<evidence type="ECO:0000256" key="5">
    <source>
        <dbReference type="ARBA" id="ARBA00022692"/>
    </source>
</evidence>
<keyword evidence="12" id="KW-0325">Glycoprotein</keyword>
<keyword evidence="4" id="KW-0813">Transport</keyword>
<dbReference type="Pfam" id="PF00005">
    <property type="entry name" value="ABC_tran"/>
    <property type="match status" value="2"/>
</dbReference>
<evidence type="ECO:0000256" key="4">
    <source>
        <dbReference type="ARBA" id="ARBA00022448"/>
    </source>
</evidence>
<keyword evidence="5 15" id="KW-0812">Transmembrane</keyword>
<dbReference type="GO" id="GO:0005743">
    <property type="term" value="C:mitochondrial inner membrane"/>
    <property type="evidence" value="ECO:0007669"/>
    <property type="project" value="TreeGrafter"/>
</dbReference>
<evidence type="ECO:0000256" key="6">
    <source>
        <dbReference type="ARBA" id="ARBA00022737"/>
    </source>
</evidence>
<keyword evidence="8" id="KW-0067">ATP-binding</keyword>
<dbReference type="FunFam" id="1.20.1560.10:FF:000121">
    <property type="entry name" value="ABC transporter B family member 9"/>
    <property type="match status" value="1"/>
</dbReference>
<evidence type="ECO:0000256" key="9">
    <source>
        <dbReference type="ARBA" id="ARBA00022967"/>
    </source>
</evidence>
<feature type="domain" description="ABC transmembrane type-1" evidence="17">
    <location>
        <begin position="558"/>
        <end position="845"/>
    </location>
</feature>
<evidence type="ECO:0000256" key="15">
    <source>
        <dbReference type="SAM" id="Phobius"/>
    </source>
</evidence>
<dbReference type="PROSITE" id="PS50929">
    <property type="entry name" value="ABC_TM1F"/>
    <property type="match status" value="2"/>
</dbReference>
<feature type="transmembrane region" description="Helical" evidence="15">
    <location>
        <begin position="784"/>
        <end position="805"/>
    </location>
</feature>
<dbReference type="GO" id="GO:0015421">
    <property type="term" value="F:ABC-type oligopeptide transporter activity"/>
    <property type="evidence" value="ECO:0007669"/>
    <property type="project" value="TreeGrafter"/>
</dbReference>
<reference evidence="18" key="1">
    <citation type="submission" date="2020-11" db="EMBL/GenBank/DDBJ databases">
        <authorList>
            <person name="Tran Van P."/>
        </authorList>
    </citation>
    <scope>NUCLEOTIDE SEQUENCE</scope>
</reference>
<dbReference type="SUPFAM" id="SSF90123">
    <property type="entry name" value="ABC transporter transmembrane region"/>
    <property type="match status" value="2"/>
</dbReference>
<dbReference type="InterPro" id="IPR017871">
    <property type="entry name" value="ABC_transporter-like_CS"/>
</dbReference>
<dbReference type="FunFam" id="3.40.50.300:FF:000479">
    <property type="entry name" value="Multidrug resistance protein 1A"/>
    <property type="match status" value="1"/>
</dbReference>
<evidence type="ECO:0000256" key="13">
    <source>
        <dbReference type="ARBA" id="ARBA00034018"/>
    </source>
</evidence>
<dbReference type="CDD" id="cd18578">
    <property type="entry name" value="ABC_6TM_Pgp_ABCB1_D2_like"/>
    <property type="match status" value="1"/>
</dbReference>
<accession>A0A7R9A4F3</accession>
<evidence type="ECO:0000256" key="11">
    <source>
        <dbReference type="ARBA" id="ARBA00023136"/>
    </source>
</evidence>
<comment type="subcellular location">
    <subcellularLocation>
        <location evidence="1">Membrane</location>
        <topology evidence="1">Multi-pass membrane protein</topology>
    </subcellularLocation>
</comment>
<organism evidence="18">
    <name type="scientific">Darwinula stevensoni</name>
    <dbReference type="NCBI Taxonomy" id="69355"/>
    <lineage>
        <taxon>Eukaryota</taxon>
        <taxon>Metazoa</taxon>
        <taxon>Ecdysozoa</taxon>
        <taxon>Arthropoda</taxon>
        <taxon>Crustacea</taxon>
        <taxon>Oligostraca</taxon>
        <taxon>Ostracoda</taxon>
        <taxon>Podocopa</taxon>
        <taxon>Podocopida</taxon>
        <taxon>Darwinulocopina</taxon>
        <taxon>Darwinuloidea</taxon>
        <taxon>Darwinulidae</taxon>
        <taxon>Darwinula</taxon>
    </lineage>
</organism>
<proteinExistence type="inferred from homology"/>
<feature type="domain" description="ABC transmembrane type-1" evidence="17">
    <location>
        <begin position="54"/>
        <end position="178"/>
    </location>
</feature>